<organism evidence="1 2">
    <name type="scientific">Plasmodium ovale curtisi</name>
    <dbReference type="NCBI Taxonomy" id="864141"/>
    <lineage>
        <taxon>Eukaryota</taxon>
        <taxon>Sar</taxon>
        <taxon>Alveolata</taxon>
        <taxon>Apicomplexa</taxon>
        <taxon>Aconoidasida</taxon>
        <taxon>Haemosporida</taxon>
        <taxon>Plasmodiidae</taxon>
        <taxon>Plasmodium</taxon>
        <taxon>Plasmodium (Plasmodium)</taxon>
    </lineage>
</organism>
<accession>A0A1A8X492</accession>
<dbReference type="EMBL" id="FLQV01000866">
    <property type="protein sequence ID" value="SBS98582.1"/>
    <property type="molecule type" value="Genomic_DNA"/>
</dbReference>
<dbReference type="AlphaFoldDB" id="A0A1A8X492"/>
<protein>
    <submittedName>
        <fullName evidence="1">Uncharacterized protein</fullName>
    </submittedName>
</protein>
<evidence type="ECO:0000313" key="1">
    <source>
        <dbReference type="EMBL" id="SBS98582.1"/>
    </source>
</evidence>
<dbReference type="Proteomes" id="UP000078546">
    <property type="component" value="Unassembled WGS sequence"/>
</dbReference>
<reference evidence="2" key="1">
    <citation type="submission" date="2016-05" db="EMBL/GenBank/DDBJ databases">
        <authorList>
            <person name="Naeem Raeece"/>
        </authorList>
    </citation>
    <scope>NUCLEOTIDE SEQUENCE [LARGE SCALE GENOMIC DNA]</scope>
</reference>
<gene>
    <name evidence="1" type="ORF">POVCU1_047250</name>
</gene>
<proteinExistence type="predicted"/>
<evidence type="ECO:0000313" key="2">
    <source>
        <dbReference type="Proteomes" id="UP000078546"/>
    </source>
</evidence>
<name>A0A1A8X492_PLAOA</name>
<sequence length="122" mass="14016">MLSLSAQGVFKDYLSYAETNNASTHAWNPVKCKQAQTGIPRKIPLYEVHSVRRQHRSRNINSQCSPHLQDMTKATSARNSDLRSDIPLPFRRFANTFERPRYSDLVILGSYLDSSIFYSTTF</sequence>